<feature type="compositionally biased region" description="Basic and acidic residues" evidence="1">
    <location>
        <begin position="98"/>
        <end position="108"/>
    </location>
</feature>
<name>A0AAD4MCK5_9AGAM</name>
<sequence length="133" mass="15097">MPPKSEDSHKKQDILTADEDAEGEESDEYDDIEEEEDDAEDVEDDDGENDGEDSEPNGERSNLTALLLGESAENEGDDEDEEYDEDDGEKTGSISAKRSRDSREERIPVQRVLQQQILRYKYRREASLVAIVI</sequence>
<organism evidence="2 3">
    <name type="scientific">Multifurca ochricompacta</name>
    <dbReference type="NCBI Taxonomy" id="376703"/>
    <lineage>
        <taxon>Eukaryota</taxon>
        <taxon>Fungi</taxon>
        <taxon>Dikarya</taxon>
        <taxon>Basidiomycota</taxon>
        <taxon>Agaricomycotina</taxon>
        <taxon>Agaricomycetes</taxon>
        <taxon>Russulales</taxon>
        <taxon>Russulaceae</taxon>
        <taxon>Multifurca</taxon>
    </lineage>
</organism>
<protein>
    <submittedName>
        <fullName evidence="2">Uncharacterized protein</fullName>
    </submittedName>
</protein>
<dbReference type="AlphaFoldDB" id="A0AAD4MCK5"/>
<dbReference type="Proteomes" id="UP001203297">
    <property type="component" value="Unassembled WGS sequence"/>
</dbReference>
<gene>
    <name evidence="2" type="ORF">B0F90DRAFT_1813084</name>
</gene>
<feature type="compositionally biased region" description="Acidic residues" evidence="1">
    <location>
        <begin position="16"/>
        <end position="56"/>
    </location>
</feature>
<accession>A0AAD4MCK5</accession>
<evidence type="ECO:0000313" key="3">
    <source>
        <dbReference type="Proteomes" id="UP001203297"/>
    </source>
</evidence>
<comment type="caution">
    <text evidence="2">The sequence shown here is derived from an EMBL/GenBank/DDBJ whole genome shotgun (WGS) entry which is preliminary data.</text>
</comment>
<reference evidence="2" key="1">
    <citation type="journal article" date="2022" name="New Phytol.">
        <title>Evolutionary transition to the ectomycorrhizal habit in the genomes of a hyperdiverse lineage of mushroom-forming fungi.</title>
        <authorList>
            <person name="Looney B."/>
            <person name="Miyauchi S."/>
            <person name="Morin E."/>
            <person name="Drula E."/>
            <person name="Courty P.E."/>
            <person name="Kohler A."/>
            <person name="Kuo A."/>
            <person name="LaButti K."/>
            <person name="Pangilinan J."/>
            <person name="Lipzen A."/>
            <person name="Riley R."/>
            <person name="Andreopoulos W."/>
            <person name="He G."/>
            <person name="Johnson J."/>
            <person name="Nolan M."/>
            <person name="Tritt A."/>
            <person name="Barry K.W."/>
            <person name="Grigoriev I.V."/>
            <person name="Nagy L.G."/>
            <person name="Hibbett D."/>
            <person name="Henrissat B."/>
            <person name="Matheny P.B."/>
            <person name="Labbe J."/>
            <person name="Martin F.M."/>
        </authorList>
    </citation>
    <scope>NUCLEOTIDE SEQUENCE</scope>
    <source>
        <strain evidence="2">BPL690</strain>
    </source>
</reference>
<feature type="compositionally biased region" description="Basic and acidic residues" evidence="1">
    <location>
        <begin position="1"/>
        <end position="13"/>
    </location>
</feature>
<proteinExistence type="predicted"/>
<evidence type="ECO:0000313" key="2">
    <source>
        <dbReference type="EMBL" id="KAI0307653.1"/>
    </source>
</evidence>
<feature type="region of interest" description="Disordered" evidence="1">
    <location>
        <begin position="1"/>
        <end position="108"/>
    </location>
</feature>
<feature type="compositionally biased region" description="Acidic residues" evidence="1">
    <location>
        <begin position="72"/>
        <end position="88"/>
    </location>
</feature>
<evidence type="ECO:0000256" key="1">
    <source>
        <dbReference type="SAM" id="MobiDB-lite"/>
    </source>
</evidence>
<keyword evidence="3" id="KW-1185">Reference proteome</keyword>
<dbReference type="EMBL" id="WTXG01000001">
    <property type="protein sequence ID" value="KAI0307653.1"/>
    <property type="molecule type" value="Genomic_DNA"/>
</dbReference>